<evidence type="ECO:0000256" key="2">
    <source>
        <dbReference type="SAM" id="MobiDB-lite"/>
    </source>
</evidence>
<name>A0A2T7PXB1_POMCA</name>
<feature type="compositionally biased region" description="Polar residues" evidence="2">
    <location>
        <begin position="161"/>
        <end position="171"/>
    </location>
</feature>
<gene>
    <name evidence="3" type="ORF">C0Q70_00682</name>
</gene>
<feature type="compositionally biased region" description="Polar residues" evidence="2">
    <location>
        <begin position="100"/>
        <end position="117"/>
    </location>
</feature>
<evidence type="ECO:0000313" key="4">
    <source>
        <dbReference type="Proteomes" id="UP000245119"/>
    </source>
</evidence>
<feature type="region of interest" description="Disordered" evidence="2">
    <location>
        <begin position="260"/>
        <end position="290"/>
    </location>
</feature>
<keyword evidence="1" id="KW-0175">Coiled coil</keyword>
<feature type="compositionally biased region" description="Polar residues" evidence="2">
    <location>
        <begin position="42"/>
        <end position="55"/>
    </location>
</feature>
<sequence>MLDLSLPARHSHPHPHPHPHPTSAASKNCRSEGSFPARLRTSGDSGSDNVLSPTDSYPEVFSPREAGTFNYSAIRSPPQPIHNGSYSSTTHPSHRGGYRSYNNSHAFSPSREQTTTPGDHLLPPQKPKRSLPQVPAAETSEKIKRFTEIMRSRMSISSSSNGGRSTDNSVNSQTSVTSPRTPTSRHASLADNASDVEPLQHHGLWLHHQHGGDGDSVSQLSPPHPSVHRPAADARPIPAPRNPALAAARKYNSLQNVSNLHRHGNSLQPHPHQFRQNGHDVVSSGRGPPDPGPMRALHTDLTCLPTDHRRSWDLAQNFKSLDFKPVAEGFHRERRPSSPEEVVVRPQAVVVNTGPKQVEGSGIVLKNSVTKINGVVNGNEAAERGSVSADRAEQRQVSERHSANTLPGHWKYTASSTTSESSSQRSRSAALVAPPTLFQLSQNYGLCSVKLNLPVDTTVKDILTLTTVQVALPGMAADGGRSLPSESRQVQLGGPGSAFRPVRTKHPGHYRHGGGGLPAGQVQPAVRHRGPQNGRHLGRAQRMVLPELGPPELAESAGELSGGGHAHHRTQEGRSSLGMTSLSVLNSVHLREQQLEGCLQFLESEVTRLKEEMSKKDSRIQELSAMAVWKKASAGSDRVLLEPDDGAFVIGDNEFVDIADTVWTLLLPVARSRAKSWDVAHPGSSSWDKFLWGPGPCESEDAKWTSPGRERVVG</sequence>
<feature type="region of interest" description="Disordered" evidence="2">
    <location>
        <begin position="552"/>
        <end position="576"/>
    </location>
</feature>
<feature type="region of interest" description="Disordered" evidence="2">
    <location>
        <begin position="479"/>
        <end position="534"/>
    </location>
</feature>
<evidence type="ECO:0000313" key="3">
    <source>
        <dbReference type="EMBL" id="PVD38071.1"/>
    </source>
</evidence>
<keyword evidence="4" id="KW-1185">Reference proteome</keyword>
<feature type="region of interest" description="Disordered" evidence="2">
    <location>
        <begin position="206"/>
        <end position="240"/>
    </location>
</feature>
<reference evidence="3 4" key="1">
    <citation type="submission" date="2018-04" db="EMBL/GenBank/DDBJ databases">
        <title>The genome of golden apple snail Pomacea canaliculata provides insight into stress tolerance and invasive adaptation.</title>
        <authorList>
            <person name="Liu C."/>
            <person name="Liu B."/>
            <person name="Ren Y."/>
            <person name="Zhang Y."/>
            <person name="Wang H."/>
            <person name="Li S."/>
            <person name="Jiang F."/>
            <person name="Yin L."/>
            <person name="Zhang G."/>
            <person name="Qian W."/>
            <person name="Fan W."/>
        </authorList>
    </citation>
    <scope>NUCLEOTIDE SEQUENCE [LARGE SCALE GENOMIC DNA]</scope>
    <source>
        <strain evidence="3">SZHN2017</strain>
        <tissue evidence="3">Muscle</tissue>
    </source>
</reference>
<feature type="compositionally biased region" description="Low complexity" evidence="2">
    <location>
        <begin position="172"/>
        <end position="185"/>
    </location>
</feature>
<feature type="compositionally biased region" description="Low complexity" evidence="2">
    <location>
        <begin position="413"/>
        <end position="428"/>
    </location>
</feature>
<feature type="compositionally biased region" description="Basic residues" evidence="2">
    <location>
        <begin position="9"/>
        <end position="19"/>
    </location>
</feature>
<comment type="caution">
    <text evidence="3">The sequence shown here is derived from an EMBL/GenBank/DDBJ whole genome shotgun (WGS) entry which is preliminary data.</text>
</comment>
<feature type="region of interest" description="Disordered" evidence="2">
    <location>
        <begin position="1"/>
        <end position="141"/>
    </location>
</feature>
<dbReference type="EMBL" id="PZQS01000001">
    <property type="protein sequence ID" value="PVD38071.1"/>
    <property type="molecule type" value="Genomic_DNA"/>
</dbReference>
<dbReference type="Proteomes" id="UP000245119">
    <property type="component" value="Linkage Group LG1"/>
</dbReference>
<feature type="compositionally biased region" description="Polar residues" evidence="2">
    <location>
        <begin position="82"/>
        <end position="91"/>
    </location>
</feature>
<feature type="region of interest" description="Disordered" evidence="2">
    <location>
        <begin position="382"/>
        <end position="428"/>
    </location>
</feature>
<feature type="compositionally biased region" description="Basic and acidic residues" evidence="2">
    <location>
        <begin position="390"/>
        <end position="402"/>
    </location>
</feature>
<dbReference type="STRING" id="400727.A0A2T7PXB1"/>
<accession>A0A2T7PXB1</accession>
<evidence type="ECO:0000256" key="1">
    <source>
        <dbReference type="SAM" id="Coils"/>
    </source>
</evidence>
<feature type="coiled-coil region" evidence="1">
    <location>
        <begin position="592"/>
        <end position="626"/>
    </location>
</feature>
<dbReference type="AlphaFoldDB" id="A0A2T7PXB1"/>
<protein>
    <submittedName>
        <fullName evidence="3">Uncharacterized protein</fullName>
    </submittedName>
</protein>
<feature type="region of interest" description="Disordered" evidence="2">
    <location>
        <begin position="153"/>
        <end position="188"/>
    </location>
</feature>
<proteinExistence type="predicted"/>
<feature type="compositionally biased region" description="Basic residues" evidence="2">
    <location>
        <begin position="502"/>
        <end position="512"/>
    </location>
</feature>
<organism evidence="3 4">
    <name type="scientific">Pomacea canaliculata</name>
    <name type="common">Golden apple snail</name>
    <dbReference type="NCBI Taxonomy" id="400727"/>
    <lineage>
        <taxon>Eukaryota</taxon>
        <taxon>Metazoa</taxon>
        <taxon>Spiralia</taxon>
        <taxon>Lophotrochozoa</taxon>
        <taxon>Mollusca</taxon>
        <taxon>Gastropoda</taxon>
        <taxon>Caenogastropoda</taxon>
        <taxon>Architaenioglossa</taxon>
        <taxon>Ampullarioidea</taxon>
        <taxon>Ampullariidae</taxon>
        <taxon>Pomacea</taxon>
    </lineage>
</organism>